<dbReference type="SMART" id="SM00156">
    <property type="entry name" value="PP2Ac"/>
    <property type="match status" value="1"/>
</dbReference>
<sequence length="792" mass="89077">MNNFEKVDAFGQMPLARFGHTITYIAKGKAILFGGATGDTGKYNITGDTFSFDMQTKQWKRIEVQGTAPNPRAAHAAVCVDINQIVIYGGATGGGSLASDDLYLLDLRSADDIGQWTVVPVVGTTPGRRYGHTLTFTKPFLIAFGGNTGQEPVNDCWCVNVEKSPITWVRLECKSEQPIARVYHSASICTNGSANGMVVAYGGRSNDQQALNDAWGLRRHRDGRWDWVRAPYKLDKEQPIGRYQHSTLFVYSMLIVIGGRTGNVGEMLTIDVYDTETSEWSKFNSIQRFRHSSWLVDTNIYVYGGFELDSPNIPTDIISKINLNKLLLPSEPLTNKLAQYQQAQRNVSPQSLSPQMSPASTDTSNSSLNNSLMQKKGTPNSQINTQKQQKPFLQNQVEKPSFKFINQAIVAEESRDSKVQNKKSRLPQSAQDNNIAHLFINTLLQPKTFINLQENAKFLFQAQHINMLCDQAEAVIKEQPMVLRCKAPIKIFGDIHGQYSDLMRFFDLWGSPFVDGKDSDIEAFDYLFLGDYVDRGNHSLETICLLLALKVRYPESIHLIRGNHEDKWINNGFGFSEECAQRLGEDPNDDDSVFARVNRLFEWLPLAAIVEDKIICLHGGIGSQLNYVAEIENLQRPLEVIHEVTTPEQQLVVDILWSDPTDSDQDFGIQPNIIRDPAGTGNIVKFGPDRVINFLIKNSLSLIIRAHECVMDGFERFAGGQLLTVFSATDYCGRHKNAGAVLILKRNLEIVPKLIYPQNLNAHNWIEDEETLKKRPPTPPRWKNQGQRKSYE</sequence>
<name>A0A8S1JRU6_PARPR</name>
<dbReference type="PANTHER" id="PTHR46422">
    <property type="entry name" value="SERINE/THREONINE-PROTEIN PHOSPHATASE BSL3"/>
    <property type="match status" value="1"/>
</dbReference>
<dbReference type="PROSITE" id="PS00125">
    <property type="entry name" value="SER_THR_PHOSPHATASE"/>
    <property type="match status" value="1"/>
</dbReference>
<feature type="domain" description="Serine/threonine specific protein phosphatases" evidence="15">
    <location>
        <begin position="560"/>
        <end position="565"/>
    </location>
</feature>
<keyword evidence="9" id="KW-0464">Manganese</keyword>
<evidence type="ECO:0000256" key="9">
    <source>
        <dbReference type="ARBA" id="ARBA00023211"/>
    </source>
</evidence>
<dbReference type="Pfam" id="PF24681">
    <property type="entry name" value="Kelch_KLHDC2_KLHL20_DRC7"/>
    <property type="match status" value="1"/>
</dbReference>
<evidence type="ECO:0000256" key="7">
    <source>
        <dbReference type="ARBA" id="ARBA00022801"/>
    </source>
</evidence>
<evidence type="ECO:0000256" key="14">
    <source>
        <dbReference type="SAM" id="MobiDB-lite"/>
    </source>
</evidence>
<comment type="cofactor">
    <cofactor evidence="1">
        <name>Mn(2+)</name>
        <dbReference type="ChEBI" id="CHEBI:29035"/>
    </cofactor>
</comment>
<dbReference type="InterPro" id="IPR012391">
    <property type="entry name" value="Ser/Thr_prot_Pase_BSU1"/>
</dbReference>
<keyword evidence="7 13" id="KW-0378">Hydrolase</keyword>
<evidence type="ECO:0000256" key="1">
    <source>
        <dbReference type="ARBA" id="ARBA00001936"/>
    </source>
</evidence>
<evidence type="ECO:0000256" key="2">
    <source>
        <dbReference type="ARBA" id="ARBA00004123"/>
    </source>
</evidence>
<evidence type="ECO:0000256" key="11">
    <source>
        <dbReference type="ARBA" id="ARBA00047761"/>
    </source>
</evidence>
<proteinExistence type="inferred from homology"/>
<evidence type="ECO:0000256" key="5">
    <source>
        <dbReference type="ARBA" id="ARBA00022723"/>
    </source>
</evidence>
<dbReference type="GO" id="GO:0005886">
    <property type="term" value="C:plasma membrane"/>
    <property type="evidence" value="ECO:0007669"/>
    <property type="project" value="UniProtKB-ARBA"/>
</dbReference>
<reference evidence="16" key="1">
    <citation type="submission" date="2021-01" db="EMBL/GenBank/DDBJ databases">
        <authorList>
            <consortium name="Genoscope - CEA"/>
            <person name="William W."/>
        </authorList>
    </citation>
    <scope>NUCLEOTIDE SEQUENCE</scope>
</reference>
<dbReference type="GO" id="GO:0004722">
    <property type="term" value="F:protein serine/threonine phosphatase activity"/>
    <property type="evidence" value="ECO:0007669"/>
    <property type="project" value="UniProtKB-EC"/>
</dbReference>
<evidence type="ECO:0000256" key="4">
    <source>
        <dbReference type="ARBA" id="ARBA00022441"/>
    </source>
</evidence>
<keyword evidence="10" id="KW-0539">Nucleus</keyword>
<keyword evidence="4" id="KW-0880">Kelch repeat</keyword>
<keyword evidence="6" id="KW-0677">Repeat</keyword>
<evidence type="ECO:0000256" key="13">
    <source>
        <dbReference type="RuleBase" id="RU004273"/>
    </source>
</evidence>
<comment type="catalytic activity">
    <reaction evidence="11">
        <text>O-phospho-L-seryl-[protein] + H2O = L-seryl-[protein] + phosphate</text>
        <dbReference type="Rhea" id="RHEA:20629"/>
        <dbReference type="Rhea" id="RHEA-COMP:9863"/>
        <dbReference type="Rhea" id="RHEA-COMP:11604"/>
        <dbReference type="ChEBI" id="CHEBI:15377"/>
        <dbReference type="ChEBI" id="CHEBI:29999"/>
        <dbReference type="ChEBI" id="CHEBI:43474"/>
        <dbReference type="ChEBI" id="CHEBI:83421"/>
        <dbReference type="EC" id="3.1.3.16"/>
    </reaction>
</comment>
<dbReference type="Proteomes" id="UP000688137">
    <property type="component" value="Unassembled WGS sequence"/>
</dbReference>
<dbReference type="FunFam" id="3.60.21.10:FF:000008">
    <property type="entry name" value="Serine/threonine-protein phosphatase"/>
    <property type="match status" value="1"/>
</dbReference>
<gene>
    <name evidence="16" type="ORF">PPRIM_AZ9-3.1.T0090321</name>
</gene>
<comment type="similarity">
    <text evidence="3">Belongs to the PPP phosphatase family. BSU subfamily.</text>
</comment>
<dbReference type="AlphaFoldDB" id="A0A8S1JRU6"/>
<keyword evidence="8" id="KW-0904">Protein phosphatase</keyword>
<evidence type="ECO:0000256" key="3">
    <source>
        <dbReference type="ARBA" id="ARBA00005671"/>
    </source>
</evidence>
<organism evidence="16 17">
    <name type="scientific">Paramecium primaurelia</name>
    <dbReference type="NCBI Taxonomy" id="5886"/>
    <lineage>
        <taxon>Eukaryota</taxon>
        <taxon>Sar</taxon>
        <taxon>Alveolata</taxon>
        <taxon>Ciliophora</taxon>
        <taxon>Intramacronucleata</taxon>
        <taxon>Oligohymenophorea</taxon>
        <taxon>Peniculida</taxon>
        <taxon>Parameciidae</taxon>
        <taxon>Paramecium</taxon>
    </lineage>
</organism>
<dbReference type="GO" id="GO:0046872">
    <property type="term" value="F:metal ion binding"/>
    <property type="evidence" value="ECO:0007669"/>
    <property type="project" value="UniProtKB-KW"/>
</dbReference>
<dbReference type="FunFam" id="2.120.10.80:FF:000203">
    <property type="entry name" value="Serine/threonine-protein phosphatase"/>
    <property type="match status" value="1"/>
</dbReference>
<feature type="region of interest" description="Disordered" evidence="14">
    <location>
        <begin position="771"/>
        <end position="792"/>
    </location>
</feature>
<dbReference type="GO" id="GO:0005634">
    <property type="term" value="C:nucleus"/>
    <property type="evidence" value="ECO:0007669"/>
    <property type="project" value="UniProtKB-SubCell"/>
</dbReference>
<feature type="compositionally biased region" description="Polar residues" evidence="14">
    <location>
        <begin position="377"/>
        <end position="389"/>
    </location>
</feature>
<dbReference type="PANTHER" id="PTHR46422:SF11">
    <property type="entry name" value="SERINE_THREONINE-PROTEIN PHOSPHATASE"/>
    <property type="match status" value="1"/>
</dbReference>
<evidence type="ECO:0000256" key="8">
    <source>
        <dbReference type="ARBA" id="ARBA00022912"/>
    </source>
</evidence>
<evidence type="ECO:0000313" key="17">
    <source>
        <dbReference type="Proteomes" id="UP000688137"/>
    </source>
</evidence>
<keyword evidence="17" id="KW-1185">Reference proteome</keyword>
<dbReference type="FunFam" id="2.120.10.80:FF:000204">
    <property type="entry name" value="Serine/threonine-protein phosphatase"/>
    <property type="match status" value="1"/>
</dbReference>
<accession>A0A8S1JRU6</accession>
<dbReference type="OMA" id="CKSEQPI"/>
<dbReference type="InterPro" id="IPR006186">
    <property type="entry name" value="Ser/Thr-sp_prot-phosphatase"/>
</dbReference>
<keyword evidence="5" id="KW-0479">Metal-binding</keyword>
<comment type="caution">
    <text evidence="16">The sequence shown here is derived from an EMBL/GenBank/DDBJ whole genome shotgun (WGS) entry which is preliminary data.</text>
</comment>
<dbReference type="InterPro" id="IPR004843">
    <property type="entry name" value="Calcineurin-like_PHP"/>
</dbReference>
<dbReference type="EMBL" id="CAJJDM010000006">
    <property type="protein sequence ID" value="CAD8045294.1"/>
    <property type="molecule type" value="Genomic_DNA"/>
</dbReference>
<evidence type="ECO:0000259" key="15">
    <source>
        <dbReference type="PROSITE" id="PS00125"/>
    </source>
</evidence>
<evidence type="ECO:0000256" key="10">
    <source>
        <dbReference type="ARBA" id="ARBA00023242"/>
    </source>
</evidence>
<protein>
    <recommendedName>
        <fullName evidence="13">Serine/threonine-protein phosphatase</fullName>
        <ecNumber evidence="13">3.1.3.16</ecNumber>
    </recommendedName>
</protein>
<feature type="compositionally biased region" description="Polar residues" evidence="14">
    <location>
        <begin position="341"/>
        <end position="363"/>
    </location>
</feature>
<comment type="subcellular location">
    <subcellularLocation>
        <location evidence="2">Nucleus</location>
    </subcellularLocation>
</comment>
<evidence type="ECO:0000313" key="16">
    <source>
        <dbReference type="EMBL" id="CAD8045294.1"/>
    </source>
</evidence>
<dbReference type="PIRSF" id="PIRSF036363">
    <property type="entry name" value="PPP_BSU1"/>
    <property type="match status" value="1"/>
</dbReference>
<feature type="region of interest" description="Disordered" evidence="14">
    <location>
        <begin position="341"/>
        <end position="389"/>
    </location>
</feature>
<comment type="catalytic activity">
    <reaction evidence="12 13">
        <text>O-phospho-L-threonyl-[protein] + H2O = L-threonyl-[protein] + phosphate</text>
        <dbReference type="Rhea" id="RHEA:47004"/>
        <dbReference type="Rhea" id="RHEA-COMP:11060"/>
        <dbReference type="Rhea" id="RHEA-COMP:11605"/>
        <dbReference type="ChEBI" id="CHEBI:15377"/>
        <dbReference type="ChEBI" id="CHEBI:30013"/>
        <dbReference type="ChEBI" id="CHEBI:43474"/>
        <dbReference type="ChEBI" id="CHEBI:61977"/>
        <dbReference type="EC" id="3.1.3.16"/>
    </reaction>
</comment>
<evidence type="ECO:0000256" key="6">
    <source>
        <dbReference type="ARBA" id="ARBA00022737"/>
    </source>
</evidence>
<evidence type="ECO:0000256" key="12">
    <source>
        <dbReference type="ARBA" id="ARBA00048336"/>
    </source>
</evidence>
<dbReference type="EC" id="3.1.3.16" evidence="13"/>
<dbReference type="Pfam" id="PF00149">
    <property type="entry name" value="Metallophos"/>
    <property type="match status" value="1"/>
</dbReference>